<evidence type="ECO:0000256" key="5">
    <source>
        <dbReference type="ARBA" id="ARBA00022525"/>
    </source>
</evidence>
<evidence type="ECO:0000256" key="13">
    <source>
        <dbReference type="SAM" id="SignalP"/>
    </source>
</evidence>
<dbReference type="PANTHER" id="PTHR10795">
    <property type="entry name" value="PROPROTEIN CONVERTASE SUBTILISIN/KEXIN"/>
    <property type="match status" value="1"/>
</dbReference>
<dbReference type="GO" id="GO:0005576">
    <property type="term" value="C:extracellular region"/>
    <property type="evidence" value="ECO:0000318"/>
    <property type="project" value="GO_Central"/>
</dbReference>
<dbReference type="InterPro" id="IPR036852">
    <property type="entry name" value="Peptidase_S8/S53_dom_sf"/>
</dbReference>
<comment type="subcellular location">
    <subcellularLocation>
        <location evidence="2">Secreted</location>
        <location evidence="2">Extracellular space</location>
        <location evidence="2">Apoplast</location>
    </subcellularLocation>
</comment>
<dbReference type="InterPro" id="IPR037045">
    <property type="entry name" value="S8pro/Inhibitor_I9_sf"/>
</dbReference>
<keyword evidence="6 11" id="KW-0645">Protease</keyword>
<evidence type="ECO:0000256" key="11">
    <source>
        <dbReference type="PROSITE-ProRule" id="PRU01240"/>
    </source>
</evidence>
<dbReference type="FunFam" id="3.50.30.30:FF:000005">
    <property type="entry name" value="subtilisin-like protease SBT1.5"/>
    <property type="match status" value="1"/>
</dbReference>
<dbReference type="GO" id="GO:0009609">
    <property type="term" value="P:response to symbiotic bacterium"/>
    <property type="evidence" value="ECO:0007669"/>
    <property type="project" value="UniProtKB-ARBA"/>
</dbReference>
<dbReference type="GO" id="GO:0009610">
    <property type="term" value="P:response to symbiotic fungus"/>
    <property type="evidence" value="ECO:0007669"/>
    <property type="project" value="UniProtKB-ARBA"/>
</dbReference>
<dbReference type="PRINTS" id="PR00723">
    <property type="entry name" value="SUBTILISIN"/>
</dbReference>
<feature type="signal peptide" evidence="13">
    <location>
        <begin position="1"/>
        <end position="42"/>
    </location>
</feature>
<dbReference type="GO" id="GO:0004252">
    <property type="term" value="F:serine-type endopeptidase activity"/>
    <property type="evidence" value="ECO:0000318"/>
    <property type="project" value="GO_Central"/>
</dbReference>
<protein>
    <submittedName>
        <fullName evidence="17">Uncharacterized protein</fullName>
    </submittedName>
</protein>
<feature type="domain" description="Peptidase S8/S53" evidence="14">
    <location>
        <begin position="159"/>
        <end position="622"/>
    </location>
</feature>
<dbReference type="SUPFAM" id="SSF52743">
    <property type="entry name" value="Subtilisin-like"/>
    <property type="match status" value="1"/>
</dbReference>
<dbReference type="Pfam" id="PF17766">
    <property type="entry name" value="fn3_6"/>
    <property type="match status" value="1"/>
</dbReference>
<organism evidence="17 18">
    <name type="scientific">Manihot esculenta</name>
    <name type="common">Cassava</name>
    <name type="synonym">Jatropha manihot</name>
    <dbReference type="NCBI Taxonomy" id="3983"/>
    <lineage>
        <taxon>Eukaryota</taxon>
        <taxon>Viridiplantae</taxon>
        <taxon>Streptophyta</taxon>
        <taxon>Embryophyta</taxon>
        <taxon>Tracheophyta</taxon>
        <taxon>Spermatophyta</taxon>
        <taxon>Magnoliopsida</taxon>
        <taxon>eudicotyledons</taxon>
        <taxon>Gunneridae</taxon>
        <taxon>Pentapetalae</taxon>
        <taxon>rosids</taxon>
        <taxon>fabids</taxon>
        <taxon>Malpighiales</taxon>
        <taxon>Euphorbiaceae</taxon>
        <taxon>Crotonoideae</taxon>
        <taxon>Manihoteae</taxon>
        <taxon>Manihot</taxon>
    </lineage>
</organism>
<evidence type="ECO:0000256" key="3">
    <source>
        <dbReference type="ARBA" id="ARBA00011073"/>
    </source>
</evidence>
<dbReference type="Gramene" id="Manes.04G153200.2.v8.1">
    <property type="protein sequence ID" value="Manes.04G153200.2.v8.1.CDS"/>
    <property type="gene ID" value="Manes.04G153200.v8.1"/>
</dbReference>
<evidence type="ECO:0000256" key="1">
    <source>
        <dbReference type="ARBA" id="ARBA00002076"/>
    </source>
</evidence>
<gene>
    <name evidence="17" type="ORF">MANES_04G153200v8</name>
</gene>
<dbReference type="Gene3D" id="3.50.30.30">
    <property type="match status" value="1"/>
</dbReference>
<dbReference type="PROSITE" id="PS51892">
    <property type="entry name" value="SUBTILASE"/>
    <property type="match status" value="1"/>
</dbReference>
<dbReference type="InterPro" id="IPR041469">
    <property type="entry name" value="Subtilisin-like_FN3"/>
</dbReference>
<dbReference type="Pfam" id="PF05922">
    <property type="entry name" value="Inhibitor_I9"/>
    <property type="match status" value="1"/>
</dbReference>
<feature type="domain" description="Subtilisin-like protease fibronectin type-III" evidence="16">
    <location>
        <begin position="693"/>
        <end position="790"/>
    </location>
</feature>
<evidence type="ECO:0000256" key="12">
    <source>
        <dbReference type="SAM" id="MobiDB-lite"/>
    </source>
</evidence>
<dbReference type="Proteomes" id="UP000091857">
    <property type="component" value="Chromosome 4"/>
</dbReference>
<evidence type="ECO:0000259" key="15">
    <source>
        <dbReference type="Pfam" id="PF05922"/>
    </source>
</evidence>
<reference evidence="18" key="1">
    <citation type="journal article" date="2016" name="Nat. Biotechnol.">
        <title>Sequencing wild and cultivated cassava and related species reveals extensive interspecific hybridization and genetic diversity.</title>
        <authorList>
            <person name="Bredeson J.V."/>
            <person name="Lyons J.B."/>
            <person name="Prochnik S.E."/>
            <person name="Wu G.A."/>
            <person name="Ha C.M."/>
            <person name="Edsinger-Gonzales E."/>
            <person name="Grimwood J."/>
            <person name="Schmutz J."/>
            <person name="Rabbi I.Y."/>
            <person name="Egesi C."/>
            <person name="Nauluvula P."/>
            <person name="Lebot V."/>
            <person name="Ndunguru J."/>
            <person name="Mkamilo G."/>
            <person name="Bart R.S."/>
            <person name="Setter T.L."/>
            <person name="Gleadow R.M."/>
            <person name="Kulakow P."/>
            <person name="Ferguson M.E."/>
            <person name="Rounsley S."/>
            <person name="Rokhsar D.S."/>
        </authorList>
    </citation>
    <scope>NUCLEOTIDE SEQUENCE [LARGE SCALE GENOMIC DNA]</scope>
    <source>
        <strain evidence="18">cv. AM560-2</strain>
    </source>
</reference>
<evidence type="ECO:0000256" key="2">
    <source>
        <dbReference type="ARBA" id="ARBA00004271"/>
    </source>
</evidence>
<keyword evidence="7 13" id="KW-0732">Signal</keyword>
<dbReference type="InterPro" id="IPR000209">
    <property type="entry name" value="Peptidase_S8/S53_dom"/>
</dbReference>
<dbReference type="Gene3D" id="2.60.40.2310">
    <property type="match status" value="1"/>
</dbReference>
<comment type="caution">
    <text evidence="17">The sequence shown here is derived from an EMBL/GenBank/DDBJ whole genome shotgun (WGS) entry which is preliminary data.</text>
</comment>
<feature type="chain" id="PRO_5012926048" evidence="13">
    <location>
        <begin position="43"/>
        <end position="793"/>
    </location>
</feature>
<dbReference type="PROSITE" id="PS00138">
    <property type="entry name" value="SUBTILASE_SER"/>
    <property type="match status" value="1"/>
</dbReference>
<dbReference type="InterPro" id="IPR034197">
    <property type="entry name" value="Peptidases_S8_3"/>
</dbReference>
<dbReference type="EMBL" id="CM004390">
    <property type="protein sequence ID" value="OAY53304.1"/>
    <property type="molecule type" value="Genomic_DNA"/>
</dbReference>
<dbReference type="Gene3D" id="3.30.70.80">
    <property type="entry name" value="Peptidase S8 propeptide/proteinase inhibitor I9"/>
    <property type="match status" value="1"/>
</dbReference>
<feature type="active site" description="Charge relay system" evidence="10 11">
    <location>
        <position position="241"/>
    </location>
</feature>
<keyword evidence="4" id="KW-0052">Apoplast</keyword>
<evidence type="ECO:0000259" key="14">
    <source>
        <dbReference type="Pfam" id="PF00082"/>
    </source>
</evidence>
<dbReference type="Gene3D" id="3.40.50.200">
    <property type="entry name" value="Peptidase S8/S53 domain"/>
    <property type="match status" value="1"/>
</dbReference>
<name>A0A2C9W2R7_MANES</name>
<evidence type="ECO:0000313" key="18">
    <source>
        <dbReference type="Proteomes" id="UP000091857"/>
    </source>
</evidence>
<comment type="similarity">
    <text evidence="3 11">Belongs to the peptidase S8 family.</text>
</comment>
<evidence type="ECO:0000313" key="17">
    <source>
        <dbReference type="EMBL" id="OAY53304.1"/>
    </source>
</evidence>
<evidence type="ECO:0000256" key="8">
    <source>
        <dbReference type="ARBA" id="ARBA00022801"/>
    </source>
</evidence>
<comment type="function">
    <text evidence="1">Required for arbuscular mycorrhiza (AM) development during AM symbiosis with AM fungi (e.g. Glomeromycota intraradices).</text>
</comment>
<feature type="active site" description="Charge relay system" evidence="10 11">
    <location>
        <position position="167"/>
    </location>
</feature>
<evidence type="ECO:0000256" key="9">
    <source>
        <dbReference type="ARBA" id="ARBA00022825"/>
    </source>
</evidence>
<feature type="domain" description="Inhibitor I9" evidence="15">
    <location>
        <begin position="48"/>
        <end position="130"/>
    </location>
</feature>
<dbReference type="CDD" id="cd02120">
    <property type="entry name" value="PA_subtilisin_like"/>
    <property type="match status" value="1"/>
</dbReference>
<keyword evidence="8 11" id="KW-0378">Hydrolase</keyword>
<proteinExistence type="inferred from homology"/>
<dbReference type="OrthoDB" id="10256524at2759"/>
<evidence type="ECO:0000256" key="4">
    <source>
        <dbReference type="ARBA" id="ARBA00022523"/>
    </source>
</evidence>
<dbReference type="CDD" id="cd04852">
    <property type="entry name" value="Peptidases_S8_3"/>
    <property type="match status" value="1"/>
</dbReference>
<dbReference type="AlphaFoldDB" id="A0A2C9W2R7"/>
<evidence type="ECO:0000256" key="7">
    <source>
        <dbReference type="ARBA" id="ARBA00022729"/>
    </source>
</evidence>
<dbReference type="InterPro" id="IPR045051">
    <property type="entry name" value="SBT"/>
</dbReference>
<evidence type="ECO:0000256" key="10">
    <source>
        <dbReference type="PIRSR" id="PIRSR615500-1"/>
    </source>
</evidence>
<evidence type="ECO:0000256" key="6">
    <source>
        <dbReference type="ARBA" id="ARBA00022670"/>
    </source>
</evidence>
<evidence type="ECO:0000259" key="16">
    <source>
        <dbReference type="Pfam" id="PF17766"/>
    </source>
</evidence>
<dbReference type="InterPro" id="IPR023828">
    <property type="entry name" value="Peptidase_S8_Ser-AS"/>
</dbReference>
<dbReference type="FunFam" id="3.40.50.200:FF:000006">
    <property type="entry name" value="Subtilisin-like protease SBT1.5"/>
    <property type="match status" value="1"/>
</dbReference>
<accession>A0A2C9W2R7</accession>
<keyword evidence="5" id="KW-0964">Secreted</keyword>
<dbReference type="GO" id="GO:0006508">
    <property type="term" value="P:proteolysis"/>
    <property type="evidence" value="ECO:0007669"/>
    <property type="project" value="UniProtKB-KW"/>
</dbReference>
<dbReference type="InterPro" id="IPR010259">
    <property type="entry name" value="S8pro/Inhibitor_I9"/>
</dbReference>
<feature type="active site" description="Charge relay system" evidence="10 11">
    <location>
        <position position="578"/>
    </location>
</feature>
<dbReference type="Pfam" id="PF00082">
    <property type="entry name" value="Peptidase_S8"/>
    <property type="match status" value="1"/>
</dbReference>
<feature type="region of interest" description="Disordered" evidence="12">
    <location>
        <begin position="1"/>
        <end position="20"/>
    </location>
</feature>
<dbReference type="InterPro" id="IPR015500">
    <property type="entry name" value="Peptidase_S8_subtilisin-rel"/>
</dbReference>
<dbReference type="GO" id="GO:0048046">
    <property type="term" value="C:apoplast"/>
    <property type="evidence" value="ECO:0007669"/>
    <property type="project" value="UniProtKB-SubCell"/>
</dbReference>
<keyword evidence="9 11" id="KW-0720">Serine protease</keyword>
<sequence length="793" mass="85880">MPQKLFTPSFMASSSSSSSSLPPLQLLLFLSLPCLLITSTASNQTPQKYVVYMGSSSNGNGGDAKIAESAHLQMLSSIIPSHESERISLIHHYNHAFNGFSAMLTQNEASELSGDDRVVSVFKDPTLQLHTTRSWDFLEGRSDSGIRSRSSYEYPHVSSDVIIGVIDTGIWPESPSFSDHGIGQIPSRWKGICMEGHDFNKSNCNRKLIGARYYDTILRTYKNNKTHVAKPRGSPRDYFGHGTHTTSIAGGARVANVSYYGLAAGTARGGSPSTRIAIYKACTLDGCSGSTILKAIDDAIKDGVDILSISIGMSSIFQSDYLNDPIAIGAFHAQQMGIMVICSCGNDGPDPYTIVNYAPWIFTVAASNVDRDFQSTVLLGNGKTLKGSAINFPNLNRSRTYPLVFGEDAAAKFSPISDARNCYPGSLDREKVAGKIVVCIDGDFRIPRQIKKLVVEDARAKGLIVINEYEKGVPFDSGVFPFVEVGNIEGAQLLHYINSTKNPTATILPTVDVPLYKPAPVVAYFSSRGPGQLTENILKPDIMAPGVAILAAMITNNESGSVPIGKKPSGYAIKSGTSMACPHVAGAAAFIKSIHRHWSSSMIKSALMTTATVYNNMGKPLTNSSNSSSNPHEMGVGEINPIKALNPGLVFETLAEDYLQFLCYFGYSEKNIRSMANKNFNCPRISLDKLISNINYPSISISKLDKHQAAQTIKRTVTNVGSPNATYIARVQAPEGLVVKVLPKKLVFKEGLPRISFKVYFNGIMAHSGYNFGSVTWIDGRLSVHLVFAVNVE</sequence>
<keyword evidence="18" id="KW-1185">Reference proteome</keyword>